<feature type="chain" id="PRO_5002672787" evidence="1">
    <location>
        <begin position="26"/>
        <end position="256"/>
    </location>
</feature>
<dbReference type="PANTHER" id="PTHR35936">
    <property type="entry name" value="MEMBRANE-BOUND LYTIC MUREIN TRANSGLYCOSYLASE F"/>
    <property type="match status" value="1"/>
</dbReference>
<proteinExistence type="predicted"/>
<dbReference type="PANTHER" id="PTHR35936:SF25">
    <property type="entry name" value="ABC TRANSPORTER SUBSTRATE-BINDING PROTEIN"/>
    <property type="match status" value="1"/>
</dbReference>
<dbReference type="Gene3D" id="3.40.190.10">
    <property type="entry name" value="Periplasmic binding protein-like II"/>
    <property type="match status" value="2"/>
</dbReference>
<feature type="signal peptide" evidence="1">
    <location>
        <begin position="1"/>
        <end position="25"/>
    </location>
</feature>
<dbReference type="EMBL" id="CU459003">
    <property type="protein sequence ID" value="CAM74722.1"/>
    <property type="molecule type" value="Genomic_DNA"/>
</dbReference>
<gene>
    <name evidence="2" type="ORF">MGR_1812</name>
</gene>
<protein>
    <submittedName>
        <fullName evidence="2">ABC transporter, periplasmic domain</fullName>
    </submittedName>
</protein>
<organism evidence="2">
    <name type="scientific">Magnetospirillum gryphiswaldense</name>
    <dbReference type="NCBI Taxonomy" id="55518"/>
    <lineage>
        <taxon>Bacteria</taxon>
        <taxon>Pseudomonadati</taxon>
        <taxon>Pseudomonadota</taxon>
        <taxon>Alphaproteobacteria</taxon>
        <taxon>Rhodospirillales</taxon>
        <taxon>Rhodospirillaceae</taxon>
        <taxon>Magnetospirillum</taxon>
    </lineage>
</organism>
<sequence length="256" mass="27788">MREKTPWPWVVILWLSLLAPTGVNAADTVILTADHWCPHTCDPSSGRSGYMIDIAREAFALAGLKTQYQIRPWATGLSEIRAGLADGIVGTLPGEAPDLPRNRLPLGQQSNAFAVRADDPFNFIDMTSLAGRRIGTVKDYSYSTDIDAWLAQHPQQVLAQAGNRAAETNLGRLLDRQVDLVLDDEAVLRDTIIRTGRTGKVRTAGRLAGGSLHISFSLARHRGNSLADALDNGIIALRRNGRLAAILAGYGLADWE</sequence>
<keyword evidence="1" id="KW-0732">Signal</keyword>
<reference evidence="2" key="1">
    <citation type="journal article" date="2007" name="J. Bacteriol.">
        <title>Comparative genome analysis of four magnetotactic bacteria reveals a complex set of group-specific genes implicated in magnetosome biomineralization and function.</title>
        <authorList>
            <person name="Richter M."/>
            <person name="Kube M."/>
            <person name="Bazylinski D.A."/>
            <person name="Lombardot T."/>
            <person name="Gloeckner F.O."/>
            <person name="Reinhardt R."/>
            <person name="Schueler D."/>
        </authorList>
    </citation>
    <scope>NUCLEOTIDE SEQUENCE</scope>
    <source>
        <strain evidence="2">MSR-1</strain>
    </source>
</reference>
<dbReference type="AlphaFoldDB" id="A4TVR5"/>
<dbReference type="RefSeq" id="WP_106003275.1">
    <property type="nucleotide sequence ID" value="NZ_CP027527.1"/>
</dbReference>
<evidence type="ECO:0000256" key="1">
    <source>
        <dbReference type="SAM" id="SignalP"/>
    </source>
</evidence>
<name>A4TVR5_9PROT</name>
<accession>A4TVR5</accession>
<evidence type="ECO:0000313" key="2">
    <source>
        <dbReference type="EMBL" id="CAM74722.1"/>
    </source>
</evidence>
<dbReference type="SUPFAM" id="SSF53850">
    <property type="entry name" value="Periplasmic binding protein-like II"/>
    <property type="match status" value="1"/>
</dbReference>